<name>A0ACB6QZM1_9PLEO</name>
<sequence length="353" mass="39820">MSTTPRKQFPRQHHSPPHIYGISANQFNTSSPNITIMLPSPSRLHNHNFNTTTKHPSATLTSFSPEPSRIILHSCPTFPSYQKPTTALLLSFPLAQEIHNMILTSRCIEVLARRLFRGDVSEEEAARKMSSLEEKYDVLREGVENELEVAWVEAGFLPPTALTPRLSSSAMVKKDNMEGLRGRYMVDKSLKRKGEGSEGKAVGRKARKRRKGGHVGEATEVEIGRDCGEDDEWQYTEPLNPIGVQQVIIPLKGAQKKSMYGWNWREAKRVEERGGMGGLRECVSPMDDRQDADLETEFGQLWFKRRQELTQKLRAEQEAYEAAEVVAKERMLRGPMAGATRRMLSANSSLSLN</sequence>
<proteinExistence type="predicted"/>
<accession>A0ACB6QZM1</accession>
<gene>
    <name evidence="1" type="ORF">BDR25DRAFT_312973</name>
</gene>
<protein>
    <submittedName>
        <fullName evidence="1">Uncharacterized protein</fullName>
    </submittedName>
</protein>
<reference evidence="1" key="1">
    <citation type="journal article" date="2020" name="Stud. Mycol.">
        <title>101 Dothideomycetes genomes: a test case for predicting lifestyles and emergence of pathogens.</title>
        <authorList>
            <person name="Haridas S."/>
            <person name="Albert R."/>
            <person name="Binder M."/>
            <person name="Bloem J."/>
            <person name="Labutti K."/>
            <person name="Salamov A."/>
            <person name="Andreopoulos B."/>
            <person name="Baker S."/>
            <person name="Barry K."/>
            <person name="Bills G."/>
            <person name="Bluhm B."/>
            <person name="Cannon C."/>
            <person name="Castanera R."/>
            <person name="Culley D."/>
            <person name="Daum C."/>
            <person name="Ezra D."/>
            <person name="Gonzalez J."/>
            <person name="Henrissat B."/>
            <person name="Kuo A."/>
            <person name="Liang C."/>
            <person name="Lipzen A."/>
            <person name="Lutzoni F."/>
            <person name="Magnuson J."/>
            <person name="Mondo S."/>
            <person name="Nolan M."/>
            <person name="Ohm R."/>
            <person name="Pangilinan J."/>
            <person name="Park H.-J."/>
            <person name="Ramirez L."/>
            <person name="Alfaro M."/>
            <person name="Sun H."/>
            <person name="Tritt A."/>
            <person name="Yoshinaga Y."/>
            <person name="Zwiers L.-H."/>
            <person name="Turgeon B."/>
            <person name="Goodwin S."/>
            <person name="Spatafora J."/>
            <person name="Crous P."/>
            <person name="Grigoriev I."/>
        </authorList>
    </citation>
    <scope>NUCLEOTIDE SEQUENCE</scope>
    <source>
        <strain evidence="1">ATCC 200398</strain>
    </source>
</reference>
<evidence type="ECO:0000313" key="1">
    <source>
        <dbReference type="EMBL" id="KAF2472438.1"/>
    </source>
</evidence>
<keyword evidence="2" id="KW-1185">Reference proteome</keyword>
<organism evidence="1 2">
    <name type="scientific">Lindgomyces ingoldianus</name>
    <dbReference type="NCBI Taxonomy" id="673940"/>
    <lineage>
        <taxon>Eukaryota</taxon>
        <taxon>Fungi</taxon>
        <taxon>Dikarya</taxon>
        <taxon>Ascomycota</taxon>
        <taxon>Pezizomycotina</taxon>
        <taxon>Dothideomycetes</taxon>
        <taxon>Pleosporomycetidae</taxon>
        <taxon>Pleosporales</taxon>
        <taxon>Lindgomycetaceae</taxon>
        <taxon>Lindgomyces</taxon>
    </lineage>
</organism>
<evidence type="ECO:0000313" key="2">
    <source>
        <dbReference type="Proteomes" id="UP000799755"/>
    </source>
</evidence>
<comment type="caution">
    <text evidence="1">The sequence shown here is derived from an EMBL/GenBank/DDBJ whole genome shotgun (WGS) entry which is preliminary data.</text>
</comment>
<dbReference type="EMBL" id="MU003502">
    <property type="protein sequence ID" value="KAF2472438.1"/>
    <property type="molecule type" value="Genomic_DNA"/>
</dbReference>
<dbReference type="Proteomes" id="UP000799755">
    <property type="component" value="Unassembled WGS sequence"/>
</dbReference>